<dbReference type="Proteomes" id="UP000464013">
    <property type="component" value="Chromosome"/>
</dbReference>
<dbReference type="InterPro" id="IPR001173">
    <property type="entry name" value="Glyco_trans_2-like"/>
</dbReference>
<evidence type="ECO:0000313" key="5">
    <source>
        <dbReference type="EMBL" id="QHC50985.1"/>
    </source>
</evidence>
<keyword evidence="6" id="KW-1185">Reference proteome</keyword>
<keyword evidence="3 5" id="KW-0808">Transferase</keyword>
<evidence type="ECO:0000256" key="2">
    <source>
        <dbReference type="ARBA" id="ARBA00022676"/>
    </source>
</evidence>
<dbReference type="InterPro" id="IPR029044">
    <property type="entry name" value="Nucleotide-diphossugar_trans"/>
</dbReference>
<dbReference type="EMBL" id="CP035042">
    <property type="protein sequence ID" value="QHC50985.1"/>
    <property type="molecule type" value="Genomic_DNA"/>
</dbReference>
<proteinExistence type="inferred from homology"/>
<evidence type="ECO:0000313" key="6">
    <source>
        <dbReference type="Proteomes" id="UP000464013"/>
    </source>
</evidence>
<gene>
    <name evidence="5" type="ORF">EKK97_17305</name>
</gene>
<reference evidence="5 6" key="1">
    <citation type="submission" date="2019-01" db="EMBL/GenBank/DDBJ databases">
        <title>Complete genome of a denitifying bacterium Halomons sp. BC-M4-5.</title>
        <authorList>
            <person name="Wang L."/>
            <person name="Shao Z."/>
        </authorList>
    </citation>
    <scope>NUCLEOTIDE SEQUENCE [LARGE SCALE GENOMIC DNA]</scope>
    <source>
        <strain evidence="5 6">BC-M4-5</strain>
    </source>
</reference>
<evidence type="ECO:0000256" key="1">
    <source>
        <dbReference type="ARBA" id="ARBA00006739"/>
    </source>
</evidence>
<dbReference type="CDD" id="cd04185">
    <property type="entry name" value="GT_2_like_b"/>
    <property type="match status" value="1"/>
</dbReference>
<dbReference type="GO" id="GO:0016757">
    <property type="term" value="F:glycosyltransferase activity"/>
    <property type="evidence" value="ECO:0007669"/>
    <property type="project" value="UniProtKB-KW"/>
</dbReference>
<keyword evidence="2" id="KW-0328">Glycosyltransferase</keyword>
<accession>A0A6I6STD8</accession>
<dbReference type="Pfam" id="PF00535">
    <property type="entry name" value="Glycos_transf_2"/>
    <property type="match status" value="1"/>
</dbReference>
<dbReference type="OrthoDB" id="7665907at2"/>
<dbReference type="RefSeq" id="WP_159553769.1">
    <property type="nucleotide sequence ID" value="NZ_CP035042.1"/>
</dbReference>
<dbReference type="PANTHER" id="PTHR43179:SF12">
    <property type="entry name" value="GALACTOFURANOSYLTRANSFERASE GLFT2"/>
    <property type="match status" value="1"/>
</dbReference>
<evidence type="ECO:0000259" key="4">
    <source>
        <dbReference type="Pfam" id="PF00535"/>
    </source>
</evidence>
<organism evidence="5 6">
    <name type="scientific">Billgrantia tianxiuensis</name>
    <dbReference type="NCBI Taxonomy" id="2497861"/>
    <lineage>
        <taxon>Bacteria</taxon>
        <taxon>Pseudomonadati</taxon>
        <taxon>Pseudomonadota</taxon>
        <taxon>Gammaproteobacteria</taxon>
        <taxon>Oceanospirillales</taxon>
        <taxon>Halomonadaceae</taxon>
        <taxon>Billgrantia</taxon>
    </lineage>
</organism>
<evidence type="ECO:0000256" key="3">
    <source>
        <dbReference type="ARBA" id="ARBA00022679"/>
    </source>
</evidence>
<name>A0A6I6STD8_9GAMM</name>
<comment type="similarity">
    <text evidence="1">Belongs to the glycosyltransferase 2 family.</text>
</comment>
<dbReference type="Gene3D" id="3.90.550.10">
    <property type="entry name" value="Spore Coat Polysaccharide Biosynthesis Protein SpsA, Chain A"/>
    <property type="match status" value="1"/>
</dbReference>
<feature type="domain" description="Glycosyltransferase 2-like" evidence="4">
    <location>
        <begin position="7"/>
        <end position="107"/>
    </location>
</feature>
<dbReference type="KEGG" id="htx:EKK97_17305"/>
<dbReference type="AlphaFoldDB" id="A0A6I6STD8"/>
<dbReference type="SUPFAM" id="SSF53448">
    <property type="entry name" value="Nucleotide-diphospho-sugar transferases"/>
    <property type="match status" value="1"/>
</dbReference>
<dbReference type="PANTHER" id="PTHR43179">
    <property type="entry name" value="RHAMNOSYLTRANSFERASE WBBL"/>
    <property type="match status" value="1"/>
</dbReference>
<sequence length="352" mass="39432">MPQVVAVILTYNRKELLQRTLNAVYAQTRPCDRVIVVDNASHDGTRQFLLAADYPNLEVYVLSENIGASGGFNTGFRLAYQSGADFIWMMDDDIIAEPDALQHLLAADELLERQGTEHAFLISTAYTENGFITNTPGLSSLPNQIGYRNWPAWVAHGMAPVQRATFVSILVPRSILAEHGLPIASMFIWGEDTEFTLRITRDKPGFIVGASKVVHLRQESGPISILTEHNPVRLKFHRHRIRNDIFIARKYKSFGAALLEAYKNAALLFSFLCKARFDKARIIFYGLIESLWFFPDIEAVNAPFTMKVSIKKLRHLATSDIEIVPGSDLGMRETADRAIAPASPPVPPPFHR</sequence>
<protein>
    <submittedName>
        <fullName evidence="5">Glycosyltransferase</fullName>
    </submittedName>
</protein>